<evidence type="ECO:0000313" key="1">
    <source>
        <dbReference type="EMBL" id="KAJ0017890.1"/>
    </source>
</evidence>
<accession>A0ACC0XIE8</accession>
<protein>
    <submittedName>
        <fullName evidence="1">Uncharacterized protein</fullName>
    </submittedName>
</protein>
<proteinExistence type="predicted"/>
<gene>
    <name evidence="1" type="ORF">Pint_09575</name>
</gene>
<dbReference type="Proteomes" id="UP001163603">
    <property type="component" value="Chromosome 12"/>
</dbReference>
<organism evidence="1 2">
    <name type="scientific">Pistacia integerrima</name>
    <dbReference type="NCBI Taxonomy" id="434235"/>
    <lineage>
        <taxon>Eukaryota</taxon>
        <taxon>Viridiplantae</taxon>
        <taxon>Streptophyta</taxon>
        <taxon>Embryophyta</taxon>
        <taxon>Tracheophyta</taxon>
        <taxon>Spermatophyta</taxon>
        <taxon>Magnoliopsida</taxon>
        <taxon>eudicotyledons</taxon>
        <taxon>Gunneridae</taxon>
        <taxon>Pentapetalae</taxon>
        <taxon>rosids</taxon>
        <taxon>malvids</taxon>
        <taxon>Sapindales</taxon>
        <taxon>Anacardiaceae</taxon>
        <taxon>Pistacia</taxon>
    </lineage>
</organism>
<keyword evidence="2" id="KW-1185">Reference proteome</keyword>
<evidence type="ECO:0000313" key="2">
    <source>
        <dbReference type="Proteomes" id="UP001163603"/>
    </source>
</evidence>
<comment type="caution">
    <text evidence="1">The sequence shown here is derived from an EMBL/GenBank/DDBJ whole genome shotgun (WGS) entry which is preliminary data.</text>
</comment>
<sequence length="129" mass="13892">MRSRPQLQSQVTPTLKSPHSVRQGRQGKAVPNEVNLLPGGSKLKIGVVLSRRPAPGGHNVISGIFGSVVYGFRGGPVGIMKGKYIELTPEYIYPYRNQFMALLASPIQFVGPTSTAVNHTLLLELGAQV</sequence>
<name>A0ACC0XIE8_9ROSI</name>
<dbReference type="EMBL" id="CM047747">
    <property type="protein sequence ID" value="KAJ0017890.1"/>
    <property type="molecule type" value="Genomic_DNA"/>
</dbReference>
<reference evidence="2" key="1">
    <citation type="journal article" date="2023" name="G3 (Bethesda)">
        <title>Genome assembly and association tests identify interacting loci associated with vigor, precocity, and sex in interspecific pistachio rootstocks.</title>
        <authorList>
            <person name="Palmer W."/>
            <person name="Jacygrad E."/>
            <person name="Sagayaradj S."/>
            <person name="Cavanaugh K."/>
            <person name="Han R."/>
            <person name="Bertier L."/>
            <person name="Beede B."/>
            <person name="Kafkas S."/>
            <person name="Golino D."/>
            <person name="Preece J."/>
            <person name="Michelmore R."/>
        </authorList>
    </citation>
    <scope>NUCLEOTIDE SEQUENCE [LARGE SCALE GENOMIC DNA]</scope>
</reference>